<evidence type="ECO:0000256" key="3">
    <source>
        <dbReference type="ARBA" id="ARBA00004762"/>
    </source>
</evidence>
<comment type="catalytic activity">
    <reaction evidence="1 18">
        <text>(2R,3S)-3-isopropylmalate + NAD(+) = 4-methyl-2-oxopentanoate + CO2 + NADH</text>
        <dbReference type="Rhea" id="RHEA:32271"/>
        <dbReference type="ChEBI" id="CHEBI:16526"/>
        <dbReference type="ChEBI" id="CHEBI:17865"/>
        <dbReference type="ChEBI" id="CHEBI:35121"/>
        <dbReference type="ChEBI" id="CHEBI:57540"/>
        <dbReference type="ChEBI" id="CHEBI:57945"/>
        <dbReference type="EC" id="1.1.1.85"/>
    </reaction>
</comment>
<dbReference type="InterPro" id="IPR015943">
    <property type="entry name" value="WD40/YVTN_repeat-like_dom_sf"/>
</dbReference>
<dbReference type="HAMAP" id="MF_01033">
    <property type="entry name" value="LeuB_type1"/>
    <property type="match status" value="1"/>
</dbReference>
<keyword evidence="9" id="KW-0028">Amino-acid biosynthesis</keyword>
<evidence type="ECO:0000256" key="1">
    <source>
        <dbReference type="ARBA" id="ARBA00000624"/>
    </source>
</evidence>
<dbReference type="Gene3D" id="3.40.718.10">
    <property type="entry name" value="Isopropylmalate Dehydrogenase"/>
    <property type="match status" value="1"/>
</dbReference>
<dbReference type="SMART" id="SM01329">
    <property type="entry name" value="Iso_dh"/>
    <property type="match status" value="1"/>
</dbReference>
<evidence type="ECO:0000256" key="6">
    <source>
        <dbReference type="ARBA" id="ARBA00013101"/>
    </source>
</evidence>
<comment type="cofactor">
    <cofactor evidence="18">
        <name>Mg(2+)</name>
        <dbReference type="ChEBI" id="CHEBI:18420"/>
    </cofactor>
    <cofactor evidence="18">
        <name>Mn(2+)</name>
        <dbReference type="ChEBI" id="CHEBI:29035"/>
    </cofactor>
    <text evidence="18">Binds 1 Mg(2+) or Mn(2+) ion per subunit.</text>
</comment>
<evidence type="ECO:0000256" key="10">
    <source>
        <dbReference type="ARBA" id="ARBA00022723"/>
    </source>
</evidence>
<dbReference type="PANTHER" id="PTHR42979">
    <property type="entry name" value="3-ISOPROPYLMALATE DEHYDROGENASE"/>
    <property type="match status" value="1"/>
</dbReference>
<evidence type="ECO:0000256" key="9">
    <source>
        <dbReference type="ARBA" id="ARBA00022605"/>
    </source>
</evidence>
<evidence type="ECO:0000256" key="17">
    <source>
        <dbReference type="PROSITE-ProRule" id="PRU00221"/>
    </source>
</evidence>
<evidence type="ECO:0000256" key="18">
    <source>
        <dbReference type="RuleBase" id="RU004445"/>
    </source>
</evidence>
<evidence type="ECO:0000256" key="4">
    <source>
        <dbReference type="ARBA" id="ARBA00007769"/>
    </source>
</evidence>
<comment type="function">
    <text evidence="18">Catalyzes the oxidation of 3-carboxy-2-hydroxy-4-methylpentanoate (3-isopropylmalate) to 3-carboxy-4-methyl-2-oxopentanoate. The product decarboxylates to 4-methyl-2 oxopentanoate.</text>
</comment>
<dbReference type="PRINTS" id="PR00320">
    <property type="entry name" value="GPROTEINBRPT"/>
</dbReference>
<proteinExistence type="inferred from homology"/>
<dbReference type="InterPro" id="IPR001680">
    <property type="entry name" value="WD40_rpt"/>
</dbReference>
<dbReference type="STRING" id="69332.A0A388KKV3"/>
<reference evidence="21 22" key="1">
    <citation type="journal article" date="2018" name="Cell">
        <title>The Chara Genome: Secondary Complexity and Implications for Plant Terrestrialization.</title>
        <authorList>
            <person name="Nishiyama T."/>
            <person name="Sakayama H."/>
            <person name="Vries J.D."/>
            <person name="Buschmann H."/>
            <person name="Saint-Marcoux D."/>
            <person name="Ullrich K.K."/>
            <person name="Haas F.B."/>
            <person name="Vanderstraeten L."/>
            <person name="Becker D."/>
            <person name="Lang D."/>
            <person name="Vosolsobe S."/>
            <person name="Rombauts S."/>
            <person name="Wilhelmsson P.K.I."/>
            <person name="Janitza P."/>
            <person name="Kern R."/>
            <person name="Heyl A."/>
            <person name="Rumpler F."/>
            <person name="Villalobos L.I.A.C."/>
            <person name="Clay J.M."/>
            <person name="Skokan R."/>
            <person name="Toyoda A."/>
            <person name="Suzuki Y."/>
            <person name="Kagoshima H."/>
            <person name="Schijlen E."/>
            <person name="Tajeshwar N."/>
            <person name="Catarino B."/>
            <person name="Hetherington A.J."/>
            <person name="Saltykova A."/>
            <person name="Bonnot C."/>
            <person name="Breuninger H."/>
            <person name="Symeonidi A."/>
            <person name="Radhakrishnan G.V."/>
            <person name="Van Nieuwerburgh F."/>
            <person name="Deforce D."/>
            <person name="Chang C."/>
            <person name="Karol K.G."/>
            <person name="Hedrich R."/>
            <person name="Ulvskov P."/>
            <person name="Glockner G."/>
            <person name="Delwiche C.F."/>
            <person name="Petrasek J."/>
            <person name="Van de Peer Y."/>
            <person name="Friml J."/>
            <person name="Beilby M."/>
            <person name="Dolan L."/>
            <person name="Kohara Y."/>
            <person name="Sugano S."/>
            <person name="Fujiyama A."/>
            <person name="Delaux P.-M."/>
            <person name="Quint M."/>
            <person name="TheiBen G."/>
            <person name="Hagemann M."/>
            <person name="Harholt J."/>
            <person name="Dunand C."/>
            <person name="Zachgo S."/>
            <person name="Langdale J."/>
            <person name="Maumus F."/>
            <person name="Straeten D.V.D."/>
            <person name="Gould S.B."/>
            <person name="Rensing S.A."/>
        </authorList>
    </citation>
    <scope>NUCLEOTIDE SEQUENCE [LARGE SCALE GENOMIC DNA]</scope>
    <source>
        <strain evidence="21 22">S276</strain>
    </source>
</reference>
<comment type="pathway">
    <text evidence="3 18">Amino-acid biosynthesis; L-leucine biosynthesis; L-leucine from 3-methyl-2-oxobutanoate: step 3/4.</text>
</comment>
<feature type="region of interest" description="Disordered" evidence="19">
    <location>
        <begin position="138"/>
        <end position="325"/>
    </location>
</feature>
<dbReference type="FunFam" id="3.40.718.10:FF:000004">
    <property type="entry name" value="3-isopropylmalate dehydrogenase"/>
    <property type="match status" value="1"/>
</dbReference>
<keyword evidence="7 18" id="KW-0432">Leucine biosynthesis</keyword>
<dbReference type="GO" id="GO:0009098">
    <property type="term" value="P:L-leucine biosynthetic process"/>
    <property type="evidence" value="ECO:0007669"/>
    <property type="project" value="UniProtKB-UniPathway"/>
</dbReference>
<feature type="compositionally biased region" description="Low complexity" evidence="19">
    <location>
        <begin position="260"/>
        <end position="274"/>
    </location>
</feature>
<accession>A0A388KKV3</accession>
<evidence type="ECO:0000256" key="15">
    <source>
        <dbReference type="ARBA" id="ARBA00023211"/>
    </source>
</evidence>
<dbReference type="NCBIfam" id="TIGR00169">
    <property type="entry name" value="leuB"/>
    <property type="match status" value="1"/>
</dbReference>
<feature type="repeat" description="WD" evidence="17">
    <location>
        <begin position="26"/>
        <end position="67"/>
    </location>
</feature>
<keyword evidence="10 18" id="KW-0479">Metal-binding</keyword>
<dbReference type="InterPro" id="IPR019775">
    <property type="entry name" value="WD40_repeat_CS"/>
</dbReference>
<keyword evidence="14 18" id="KW-0520">NAD</keyword>
<keyword evidence="12" id="KW-0460">Magnesium</keyword>
<keyword evidence="11" id="KW-0677">Repeat</keyword>
<evidence type="ECO:0000256" key="12">
    <source>
        <dbReference type="ARBA" id="ARBA00022842"/>
    </source>
</evidence>
<organism evidence="21 22">
    <name type="scientific">Chara braunii</name>
    <name type="common">Braun's stonewort</name>
    <dbReference type="NCBI Taxonomy" id="69332"/>
    <lineage>
        <taxon>Eukaryota</taxon>
        <taxon>Viridiplantae</taxon>
        <taxon>Streptophyta</taxon>
        <taxon>Charophyceae</taxon>
        <taxon>Charales</taxon>
        <taxon>Characeae</taxon>
        <taxon>Chara</taxon>
    </lineage>
</organism>
<gene>
    <name evidence="21" type="ORF">CBR_g7976</name>
</gene>
<dbReference type="PANTHER" id="PTHR42979:SF1">
    <property type="entry name" value="3-ISOPROPYLMALATE DEHYDROGENASE"/>
    <property type="match status" value="1"/>
</dbReference>
<comment type="caution">
    <text evidence="21">The sequence shown here is derived from an EMBL/GenBank/DDBJ whole genome shotgun (WGS) entry which is preliminary data.</text>
</comment>
<evidence type="ECO:0000313" key="21">
    <source>
        <dbReference type="EMBL" id="GBG70675.1"/>
    </source>
</evidence>
<dbReference type="InterPro" id="IPR020472">
    <property type="entry name" value="WD40_PAC1"/>
</dbReference>
<comment type="similarity">
    <text evidence="4">Belongs to the isocitrate and isopropylmalate dehydrogenases family.</text>
</comment>
<evidence type="ECO:0000256" key="13">
    <source>
        <dbReference type="ARBA" id="ARBA00023002"/>
    </source>
</evidence>
<dbReference type="EC" id="1.1.1.85" evidence="6 18"/>
<feature type="compositionally biased region" description="Basic and acidic residues" evidence="19">
    <location>
        <begin position="160"/>
        <end position="187"/>
    </location>
</feature>
<dbReference type="PROSITE" id="PS00678">
    <property type="entry name" value="WD_REPEATS_1"/>
    <property type="match status" value="2"/>
</dbReference>
<dbReference type="Pfam" id="PF00400">
    <property type="entry name" value="WD40"/>
    <property type="match status" value="3"/>
</dbReference>
<dbReference type="InterPro" id="IPR019818">
    <property type="entry name" value="IsoCit/isopropylmalate_DH_CS"/>
</dbReference>
<dbReference type="GO" id="GO:0000287">
    <property type="term" value="F:magnesium ion binding"/>
    <property type="evidence" value="ECO:0007669"/>
    <property type="project" value="InterPro"/>
</dbReference>
<dbReference type="SMART" id="SM00320">
    <property type="entry name" value="WD40"/>
    <property type="match status" value="6"/>
</dbReference>
<dbReference type="OrthoDB" id="7668193at2759"/>
<evidence type="ECO:0000256" key="11">
    <source>
        <dbReference type="ARBA" id="ARBA00022737"/>
    </source>
</evidence>
<dbReference type="Pfam" id="PF00180">
    <property type="entry name" value="Iso_dh"/>
    <property type="match status" value="1"/>
</dbReference>
<dbReference type="UniPathway" id="UPA00048">
    <property type="reaction ID" value="UER00072"/>
</dbReference>
<evidence type="ECO:0000256" key="16">
    <source>
        <dbReference type="ARBA" id="ARBA00023304"/>
    </source>
</evidence>
<dbReference type="EMBL" id="BFEA01000134">
    <property type="protein sequence ID" value="GBG70675.1"/>
    <property type="molecule type" value="Genomic_DNA"/>
</dbReference>
<comment type="cofactor">
    <cofactor evidence="2">
        <name>Mn(2+)</name>
        <dbReference type="ChEBI" id="CHEBI:29035"/>
    </cofactor>
</comment>
<evidence type="ECO:0000256" key="2">
    <source>
        <dbReference type="ARBA" id="ARBA00001936"/>
    </source>
</evidence>
<evidence type="ECO:0000256" key="7">
    <source>
        <dbReference type="ARBA" id="ARBA00022430"/>
    </source>
</evidence>
<dbReference type="InterPro" id="IPR011047">
    <property type="entry name" value="Quinoprotein_ADH-like_sf"/>
</dbReference>
<feature type="domain" description="Isopropylmalate dehydrogenase-like" evidence="20">
    <location>
        <begin position="702"/>
        <end position="1051"/>
    </location>
</feature>
<dbReference type="Gene3D" id="2.130.10.10">
    <property type="entry name" value="YVTN repeat-like/Quinoprotein amine dehydrogenase"/>
    <property type="match status" value="3"/>
</dbReference>
<dbReference type="Proteomes" id="UP000265515">
    <property type="component" value="Unassembled WGS sequence"/>
</dbReference>
<sequence length="1071" mass="114801">MRKTFIDGGLGQLEWRVGRDGEEDRSSGEGGSAQAVEFYPGGNLLFSGDADGELKVWDLTQRRLVFSKRVYSRAAGVVAIKSLGSNSGQQMVLTQGRDGIVKQWHLTESGLSRDPLGLIDIGSYSYCKLSVVRHRGGRSVSASSRRRGEDGSSPAEGEGEGERGQRPGESETTGEDCREQVDFEKENNQPLPPQGEGGNKGEEAGEGNEWEVEHSVAKLRVNDSHTEGANVSDDSDLYKHPKQQLRSLQQQQQQHHHHQQQQQEQQQQQQQQQQEEGHTETPSIFTGVESKERGETAESQDPMLGTEEENLETSADASHRVARSKEMRSAVVGGLSQIITDDVDQRVKGSEGVAPSAVFEEAEDSGGLPAAQDQSLIAIAGSDPSIVEVWSLSSTERVLQLSQGSNTSKGNPFPACGGRAGMCMAVEAVRQPHTGVLTIAAGFEDGAIRVWDARQVAEPLVCQNLHTEPILSIALDSSYSGGVSGAADNRTIFFRLDCLTGVCNVAKMVETTRPGTADVAIRPDGRIAATGGWDHRVRVYDYKHRKLLAILKYHTSTVSAVAFCPYQTGLLASASDDATVAIWDIYPTQVMAACAFSCSSAAAVKGAAFVRGTESLSAEVKSGHVTIPSATSSSSFQALSARRHGHCLESSAATWRTGNSGEAGGLLKRAVRDEGSCQRKGMVALRASTKETSEAASARSYKITLLPGDGIGPEIMKVAKEVLKMVGKQEGMRLEFDEALVGGAAIDEYGNPLPESSLALCRNSDAVLLAAIGGYKWDNNPAHLRPERGLLGLRAGLGAFANLRPATVLPQLVDASTLKREVVEGVDIMVVRELTGGIYFGQPKGFGVNEAGERTGFNTMIYSIPEIDRIARVAFEMARKRRGKLCSVDKSNVLETSQLWRERVIEIGKEYPDVELSHMYVDNAAMQLIRAPKQFDTIVTGNIFGDILSDEASMLTGSIGMLPSASVGESGPGLFEPVHGSAPDIAGQDKANPLAQVLSAAMMLRYGLSEPVAAQRIEAAIFNVLDMGYRTGDIMSAGKTLVGCAQMGDILLESLSQSTESYATPLTPVTA</sequence>
<feature type="repeat" description="WD" evidence="17">
    <location>
        <begin position="551"/>
        <end position="593"/>
    </location>
</feature>
<dbReference type="GO" id="GO:0005829">
    <property type="term" value="C:cytosol"/>
    <property type="evidence" value="ECO:0007669"/>
    <property type="project" value="TreeGrafter"/>
</dbReference>
<keyword evidence="15" id="KW-0464">Manganese</keyword>
<dbReference type="PROSITE" id="PS00470">
    <property type="entry name" value="IDH_IMDH"/>
    <property type="match status" value="1"/>
</dbReference>
<dbReference type="GO" id="GO:0051287">
    <property type="term" value="F:NAD binding"/>
    <property type="evidence" value="ECO:0007669"/>
    <property type="project" value="InterPro"/>
</dbReference>
<keyword evidence="16 18" id="KW-0100">Branched-chain amino acid biosynthesis</keyword>
<name>A0A388KKV3_CHABU</name>
<protein>
    <recommendedName>
        <fullName evidence="6 18">3-isopropylmalate dehydrogenase</fullName>
        <ecNumber evidence="6 18">1.1.1.85</ecNumber>
    </recommendedName>
</protein>
<feature type="compositionally biased region" description="Basic and acidic residues" evidence="19">
    <location>
        <begin position="211"/>
        <end position="226"/>
    </location>
</feature>
<evidence type="ECO:0000256" key="8">
    <source>
        <dbReference type="ARBA" id="ARBA00022574"/>
    </source>
</evidence>
<keyword evidence="8 17" id="KW-0853">WD repeat</keyword>
<dbReference type="AlphaFoldDB" id="A0A388KKV3"/>
<evidence type="ECO:0000256" key="5">
    <source>
        <dbReference type="ARBA" id="ARBA00011738"/>
    </source>
</evidence>
<comment type="subunit">
    <text evidence="5 18">Homodimer.</text>
</comment>
<dbReference type="PROSITE" id="PS50082">
    <property type="entry name" value="WD_REPEATS_2"/>
    <property type="match status" value="2"/>
</dbReference>
<dbReference type="InterPro" id="IPR024084">
    <property type="entry name" value="IsoPropMal-DH-like_dom"/>
</dbReference>
<keyword evidence="13" id="KW-0560">Oxidoreductase</keyword>
<keyword evidence="22" id="KW-1185">Reference proteome</keyword>
<dbReference type="InterPro" id="IPR004429">
    <property type="entry name" value="Isopropylmalate_DH"/>
</dbReference>
<dbReference type="PROSITE" id="PS50294">
    <property type="entry name" value="WD_REPEATS_REGION"/>
    <property type="match status" value="2"/>
</dbReference>
<dbReference type="GO" id="GO:0003862">
    <property type="term" value="F:3-isopropylmalate dehydrogenase activity"/>
    <property type="evidence" value="ECO:0007669"/>
    <property type="project" value="UniProtKB-EC"/>
</dbReference>
<dbReference type="Gramene" id="GBG70675">
    <property type="protein sequence ID" value="GBG70675"/>
    <property type="gene ID" value="CBR_g7976"/>
</dbReference>
<evidence type="ECO:0000313" key="22">
    <source>
        <dbReference type="Proteomes" id="UP000265515"/>
    </source>
</evidence>
<dbReference type="SUPFAM" id="SSF53659">
    <property type="entry name" value="Isocitrate/Isopropylmalate dehydrogenase-like"/>
    <property type="match status" value="1"/>
</dbReference>
<evidence type="ECO:0000256" key="14">
    <source>
        <dbReference type="ARBA" id="ARBA00023027"/>
    </source>
</evidence>
<evidence type="ECO:0000259" key="20">
    <source>
        <dbReference type="SMART" id="SM01329"/>
    </source>
</evidence>
<dbReference type="SUPFAM" id="SSF50998">
    <property type="entry name" value="Quinoprotein alcohol dehydrogenase-like"/>
    <property type="match status" value="1"/>
</dbReference>
<evidence type="ECO:0000256" key="19">
    <source>
        <dbReference type="SAM" id="MobiDB-lite"/>
    </source>
</evidence>